<proteinExistence type="predicted"/>
<dbReference type="EMBL" id="CGCB01000030">
    <property type="protein sequence ID" value="CFR10778.1"/>
    <property type="molecule type" value="Genomic_DNA"/>
</dbReference>
<organism evidence="1 2">
    <name type="scientific">Yersinia frederiksenii</name>
    <dbReference type="NCBI Taxonomy" id="29484"/>
    <lineage>
        <taxon>Bacteria</taxon>
        <taxon>Pseudomonadati</taxon>
        <taxon>Pseudomonadota</taxon>
        <taxon>Gammaproteobacteria</taxon>
        <taxon>Enterobacterales</taxon>
        <taxon>Yersiniaceae</taxon>
        <taxon>Yersinia</taxon>
    </lineage>
</organism>
<dbReference type="Proteomes" id="UP000046784">
    <property type="component" value="Unassembled WGS sequence"/>
</dbReference>
<evidence type="ECO:0000313" key="2">
    <source>
        <dbReference type="Proteomes" id="UP000046784"/>
    </source>
</evidence>
<reference evidence="1 2" key="1">
    <citation type="submission" date="2015-03" db="EMBL/GenBank/DDBJ databases">
        <authorList>
            <consortium name="Pathogen Informatics"/>
            <person name="Murphy D."/>
        </authorList>
    </citation>
    <scope>NUCLEOTIDE SEQUENCE [LARGE SCALE GENOMIC DNA]</scope>
    <source>
        <strain evidence="1 2">3400/83</strain>
    </source>
</reference>
<sequence>MIISVEEEIAHHKQPQIHPPYGYSITDSTCHPVLIENIPGFSLDVSDTKTEIMARR</sequence>
<evidence type="ECO:0000313" key="1">
    <source>
        <dbReference type="EMBL" id="CFR10778.1"/>
    </source>
</evidence>
<gene>
    <name evidence="1" type="ORF">ERS008524_03556</name>
</gene>
<accession>A0AAI9EQS2</accession>
<name>A0AAI9EQS2_YERFR</name>
<protein>
    <submittedName>
        <fullName evidence="1">Uncharacterized protein</fullName>
    </submittedName>
</protein>
<dbReference type="AlphaFoldDB" id="A0AAI9EQS2"/>
<comment type="caution">
    <text evidence="1">The sequence shown here is derived from an EMBL/GenBank/DDBJ whole genome shotgun (WGS) entry which is preliminary data.</text>
</comment>